<sequence length="867" mass="100281">MKESPVIAKINKQDEHPGNYYWLRSEGLKHIQELSGRVWTDYNTHDPGVTILEILCFALTDLDYRTNFPITDLLAEPKDNEQAMHQQFLSAIKALPSRPVSIADYRKLLIDIPGVKNAWLHEGESEVPLYFDREKEELTTLTGGSATLDPVEIKGLYQVIVEYDEDLENEKQVLNEVYRRLNANRNLCEAFTGVEPIVPQDFIICGEIGLASNAAIEKVEARILFEVQNYLSPTVRSYTLQQMLDKGKKAEEIFEGPLYQDADQLLTGGFIDDDELEASSLKTTIYLSDLIHLIMDIEGVESVRDLIIKPNVAKLPENWDKWVVPIKKGHQAQLDTGLSRFVFYKDLLAFRSRQEQVDAELAQLNAAKKAAQEAVKVSDLPMIRGQFVDPAAYVSVSTEFPVNYGIGEIGLPGNASNERKAQARQLKAFLLFFDQLMANYLAQLSRVKELFLTDNTIKQTYFNQLVAGMEDRESLFSDWGNLLDDLKQISEDETLFYNRRHQFLDHLLARFHEQFNDYVLLMYSMSGELAEREDMLEDKANFLQNYEWISRHRGAGFNFTLKDDLWNTLNVSGLQHRVAHLLGIRNYKRRDLARIHYDIYDEKDDDDLTEYRFRVIDSETDKILISSSTRYLDKDDCIAEMKACVTYGVDLDNYELKETSDGRYYFNITDTTKEVIGRRIEYFETPEERGEAIKYLRRFLRANYNSEGLFVVEHVLLRPRVKGHPVFKICQSDDSGCVYKDPYTYQISVILPAWEKRFQNMDFRKFVEKTIRLETPAHIFPKICWVNEIQMSEFEECYQDWLFAHAIFPQKATQYKNALGQLLDILVRLNSVYPQGTLHDCVDGGDENPMILNMTSLGSMKNKDQKK</sequence>
<proteinExistence type="predicted"/>
<gene>
    <name evidence="1" type="ORF">NC99_03630</name>
</gene>
<evidence type="ECO:0000313" key="2">
    <source>
        <dbReference type="Proteomes" id="UP000036958"/>
    </source>
</evidence>
<dbReference type="PATRIC" id="fig|1409788.3.peg.375"/>
<keyword evidence="2" id="KW-1185">Reference proteome</keyword>
<comment type="caution">
    <text evidence="1">The sequence shown here is derived from an EMBL/GenBank/DDBJ whole genome shotgun (WGS) entry which is preliminary data.</text>
</comment>
<dbReference type="Proteomes" id="UP000036958">
    <property type="component" value="Unassembled WGS sequence"/>
</dbReference>
<evidence type="ECO:0000313" key="1">
    <source>
        <dbReference type="EMBL" id="KOH46777.1"/>
    </source>
</evidence>
<dbReference type="STRING" id="1409788.NC99_03630"/>
<dbReference type="RefSeq" id="WP_053179192.1">
    <property type="nucleotide sequence ID" value="NZ_LGIA01000018.1"/>
</dbReference>
<accession>A0A0L8VF42</accession>
<dbReference type="Gene3D" id="2.30.29.80">
    <property type="match status" value="1"/>
</dbReference>
<protein>
    <submittedName>
        <fullName evidence="1">Uncharacterized protein</fullName>
    </submittedName>
</protein>
<dbReference type="InterPro" id="IPR036913">
    <property type="entry name" value="YegP-like_sf"/>
</dbReference>
<dbReference type="OrthoDB" id="8263000at2"/>
<dbReference type="SUPFAM" id="SSF160113">
    <property type="entry name" value="YegP-like"/>
    <property type="match status" value="1"/>
</dbReference>
<reference evidence="2" key="1">
    <citation type="submission" date="2015-07" db="EMBL/GenBank/DDBJ databases">
        <title>Genome sequencing of Sunxiuqinia dokdonensis strain SK.</title>
        <authorList>
            <person name="Ahn S."/>
            <person name="Kim B.-C."/>
        </authorList>
    </citation>
    <scope>NUCLEOTIDE SEQUENCE [LARGE SCALE GENOMIC DNA]</scope>
    <source>
        <strain evidence="2">SK</strain>
    </source>
</reference>
<name>A0A0L8VF42_9BACT</name>
<dbReference type="EMBL" id="LGIA01000018">
    <property type="protein sequence ID" value="KOH46777.1"/>
    <property type="molecule type" value="Genomic_DNA"/>
</dbReference>
<organism evidence="1 2">
    <name type="scientific">Sunxiuqinia dokdonensis</name>
    <dbReference type="NCBI Taxonomy" id="1409788"/>
    <lineage>
        <taxon>Bacteria</taxon>
        <taxon>Pseudomonadati</taxon>
        <taxon>Bacteroidota</taxon>
        <taxon>Bacteroidia</taxon>
        <taxon>Marinilabiliales</taxon>
        <taxon>Prolixibacteraceae</taxon>
        <taxon>Sunxiuqinia</taxon>
    </lineage>
</organism>
<dbReference type="AlphaFoldDB" id="A0A0L8VF42"/>